<dbReference type="InterPro" id="IPR036873">
    <property type="entry name" value="Rhodanese-like_dom_sf"/>
</dbReference>
<evidence type="ECO:0000256" key="1">
    <source>
        <dbReference type="SAM" id="SignalP"/>
    </source>
</evidence>
<proteinExistence type="predicted"/>
<feature type="chain" id="PRO_5032758931" evidence="1">
    <location>
        <begin position="21"/>
        <end position="133"/>
    </location>
</feature>
<feature type="domain" description="Rhodanese" evidence="2">
    <location>
        <begin position="44"/>
        <end position="133"/>
    </location>
</feature>
<dbReference type="PANTHER" id="PTHR43031:SF1">
    <property type="entry name" value="PYRIDINE NUCLEOTIDE-DISULPHIDE OXIDOREDUCTASE"/>
    <property type="match status" value="1"/>
</dbReference>
<dbReference type="Pfam" id="PF00581">
    <property type="entry name" value="Rhodanese"/>
    <property type="match status" value="1"/>
</dbReference>
<dbReference type="PROSITE" id="PS50206">
    <property type="entry name" value="RHODANESE_3"/>
    <property type="match status" value="1"/>
</dbReference>
<organism evidence="3 4">
    <name type="scientific">Marinigracilibium pacificum</name>
    <dbReference type="NCBI Taxonomy" id="2729599"/>
    <lineage>
        <taxon>Bacteria</taxon>
        <taxon>Pseudomonadati</taxon>
        <taxon>Bacteroidota</taxon>
        <taxon>Cytophagia</taxon>
        <taxon>Cytophagales</taxon>
        <taxon>Flammeovirgaceae</taxon>
        <taxon>Marinigracilibium</taxon>
    </lineage>
</organism>
<dbReference type="AlphaFoldDB" id="A0A848J3X1"/>
<dbReference type="SMART" id="SM00450">
    <property type="entry name" value="RHOD"/>
    <property type="match status" value="1"/>
</dbReference>
<evidence type="ECO:0000313" key="4">
    <source>
        <dbReference type="Proteomes" id="UP000559010"/>
    </source>
</evidence>
<dbReference type="PROSITE" id="PS51257">
    <property type="entry name" value="PROKAR_LIPOPROTEIN"/>
    <property type="match status" value="1"/>
</dbReference>
<reference evidence="3 4" key="1">
    <citation type="submission" date="2020-04" db="EMBL/GenBank/DDBJ databases">
        <title>Flammeovirgaceae bacterium KN852 isolated from deep sea.</title>
        <authorList>
            <person name="Zhang D.-C."/>
        </authorList>
    </citation>
    <scope>NUCLEOTIDE SEQUENCE [LARGE SCALE GENOMIC DNA]</scope>
    <source>
        <strain evidence="3 4">KN852</strain>
    </source>
</reference>
<dbReference type="CDD" id="cd00158">
    <property type="entry name" value="RHOD"/>
    <property type="match status" value="1"/>
</dbReference>
<dbReference type="SUPFAM" id="SSF52821">
    <property type="entry name" value="Rhodanese/Cell cycle control phosphatase"/>
    <property type="match status" value="1"/>
</dbReference>
<dbReference type="Gene3D" id="3.40.250.10">
    <property type="entry name" value="Rhodanese-like domain"/>
    <property type="match status" value="1"/>
</dbReference>
<feature type="signal peptide" evidence="1">
    <location>
        <begin position="1"/>
        <end position="20"/>
    </location>
</feature>
<dbReference type="Proteomes" id="UP000559010">
    <property type="component" value="Unassembled WGS sequence"/>
</dbReference>
<dbReference type="InterPro" id="IPR050229">
    <property type="entry name" value="GlpE_sulfurtransferase"/>
</dbReference>
<protein>
    <submittedName>
        <fullName evidence="3">Rhodanese-like domain-containing protein</fullName>
    </submittedName>
</protein>
<sequence length="133" mass="14625">MKKNTLLPLVILLLITSLMSCNGQQSENGSYTSIEASEFKDKVEASDVQLVDVRTISEYQSGHLHGAVLADYLGGQFTEYKTKLDKSKPVYVYCAVGGRSKRAALELEKEGFEVIELAGGITDWKAKGFDVEN</sequence>
<evidence type="ECO:0000313" key="3">
    <source>
        <dbReference type="EMBL" id="NMM50416.1"/>
    </source>
</evidence>
<keyword evidence="1" id="KW-0732">Signal</keyword>
<dbReference type="PANTHER" id="PTHR43031">
    <property type="entry name" value="FAD-DEPENDENT OXIDOREDUCTASE"/>
    <property type="match status" value="1"/>
</dbReference>
<comment type="caution">
    <text evidence="3">The sequence shown here is derived from an EMBL/GenBank/DDBJ whole genome shotgun (WGS) entry which is preliminary data.</text>
</comment>
<gene>
    <name evidence="3" type="ORF">HH304_18545</name>
</gene>
<name>A0A848J3X1_9BACT</name>
<evidence type="ECO:0000259" key="2">
    <source>
        <dbReference type="PROSITE" id="PS50206"/>
    </source>
</evidence>
<dbReference type="InterPro" id="IPR001763">
    <property type="entry name" value="Rhodanese-like_dom"/>
</dbReference>
<accession>A0A848J3X1</accession>
<keyword evidence="4" id="KW-1185">Reference proteome</keyword>
<dbReference type="EMBL" id="JABBNU010000012">
    <property type="protein sequence ID" value="NMM50416.1"/>
    <property type="molecule type" value="Genomic_DNA"/>
</dbReference>